<feature type="region of interest" description="Disordered" evidence="1">
    <location>
        <begin position="61"/>
        <end position="262"/>
    </location>
</feature>
<gene>
    <name evidence="3" type="ORF">GA0070613_4534</name>
</gene>
<dbReference type="PRINTS" id="PR01217">
    <property type="entry name" value="PRICHEXTENSN"/>
</dbReference>
<dbReference type="OrthoDB" id="9895846at2"/>
<proteinExistence type="predicted"/>
<dbReference type="AlphaFoldDB" id="A0A1C5JF83"/>
<accession>A0A1C5JF83</accession>
<organism evidence="3 4">
    <name type="scientific">Micromonospora inositola</name>
    <dbReference type="NCBI Taxonomy" id="47865"/>
    <lineage>
        <taxon>Bacteria</taxon>
        <taxon>Bacillati</taxon>
        <taxon>Actinomycetota</taxon>
        <taxon>Actinomycetes</taxon>
        <taxon>Micromonosporales</taxon>
        <taxon>Micromonosporaceae</taxon>
        <taxon>Micromonospora</taxon>
    </lineage>
</organism>
<sequence>MRRRGERLTRIALRLGLLVAGVTGAWSVYDAVTGDTAYAADPPPAVTVTGPVDLLRDVRSHVLPPTDRPDPPGAAMPPTRNRGATPPAASTRPAPPPLAHPHRTAPGAPPHRRPAAAPARRAPTPVPGTGPTDRADPPVDEAAGPPPGRTAPAAPTPEHAGRPPNADVTKRRPDTAVRQWSPRETDGTHRRPAPPLRSDIDQLLLGSVPDPSSAGSSGAPHCDAAVASAAAWTPPVVRRQRCHQARPDGLSSRSPRPGTRPA</sequence>
<protein>
    <submittedName>
        <fullName evidence="3">Uncharacterized protein</fullName>
    </submittedName>
</protein>
<feature type="transmembrane region" description="Helical" evidence="2">
    <location>
        <begin position="12"/>
        <end position="29"/>
    </location>
</feature>
<keyword evidence="2" id="KW-0812">Transmembrane</keyword>
<dbReference type="Proteomes" id="UP000198221">
    <property type="component" value="Chromosome I"/>
</dbReference>
<evidence type="ECO:0000313" key="4">
    <source>
        <dbReference type="Proteomes" id="UP000198221"/>
    </source>
</evidence>
<name>A0A1C5JF83_9ACTN</name>
<evidence type="ECO:0000313" key="3">
    <source>
        <dbReference type="EMBL" id="SCG68971.1"/>
    </source>
</evidence>
<keyword evidence="2" id="KW-0472">Membrane</keyword>
<evidence type="ECO:0000256" key="2">
    <source>
        <dbReference type="SAM" id="Phobius"/>
    </source>
</evidence>
<feature type="compositionally biased region" description="Basic and acidic residues" evidence="1">
    <location>
        <begin position="168"/>
        <end position="189"/>
    </location>
</feature>
<reference evidence="4" key="1">
    <citation type="submission" date="2016-06" db="EMBL/GenBank/DDBJ databases">
        <authorList>
            <person name="Varghese N."/>
            <person name="Submissions Spin"/>
        </authorList>
    </citation>
    <scope>NUCLEOTIDE SEQUENCE [LARGE SCALE GENOMIC DNA]</scope>
    <source>
        <strain evidence="4">DSM 43819</strain>
    </source>
</reference>
<dbReference type="EMBL" id="LT607754">
    <property type="protein sequence ID" value="SCG68971.1"/>
    <property type="molecule type" value="Genomic_DNA"/>
</dbReference>
<keyword evidence="4" id="KW-1185">Reference proteome</keyword>
<feature type="compositionally biased region" description="Low complexity" evidence="1">
    <location>
        <begin position="206"/>
        <end position="237"/>
    </location>
</feature>
<dbReference type="RefSeq" id="WP_089014074.1">
    <property type="nucleotide sequence ID" value="NZ_LT607754.1"/>
</dbReference>
<keyword evidence="2" id="KW-1133">Transmembrane helix</keyword>
<evidence type="ECO:0000256" key="1">
    <source>
        <dbReference type="SAM" id="MobiDB-lite"/>
    </source>
</evidence>